<comment type="caution">
    <text evidence="1">The sequence shown here is derived from an EMBL/GenBank/DDBJ whole genome shotgun (WGS) entry which is preliminary data.</text>
</comment>
<dbReference type="EMBL" id="JAEUBD010000983">
    <property type="protein sequence ID" value="KAH3670225.1"/>
    <property type="molecule type" value="Genomic_DNA"/>
</dbReference>
<accession>A0A9P8PES6</accession>
<reference evidence="1" key="1">
    <citation type="journal article" date="2021" name="Open Biol.">
        <title>Shared evolutionary footprints suggest mitochondrial oxidative damage underlies multiple complex I losses in fungi.</title>
        <authorList>
            <person name="Schikora-Tamarit M.A."/>
            <person name="Marcet-Houben M."/>
            <person name="Nosek J."/>
            <person name="Gabaldon T."/>
        </authorList>
    </citation>
    <scope>NUCLEOTIDE SEQUENCE</scope>
    <source>
        <strain evidence="1">NCAIM Y.01608</strain>
    </source>
</reference>
<name>A0A9P8PES6_9ASCO</name>
<sequence length="123" mass="13828">MPEQHRYTLSSPSCGEICDAILFRRIALASLANRRSKFLPNRSSTNVEYSWLFWSDEIDDREFLPEDGWRPFAAVDSSFSPISFRTYSPSRDDTPSPACCQYALASENSDPGKNTTAMCASTL</sequence>
<evidence type="ECO:0000313" key="2">
    <source>
        <dbReference type="Proteomes" id="UP000788993"/>
    </source>
</evidence>
<reference evidence="1" key="2">
    <citation type="submission" date="2021-01" db="EMBL/GenBank/DDBJ databases">
        <authorList>
            <person name="Schikora-Tamarit M.A."/>
        </authorList>
    </citation>
    <scope>NUCLEOTIDE SEQUENCE</scope>
    <source>
        <strain evidence="1">NCAIM Y.01608</strain>
    </source>
</reference>
<keyword evidence="2" id="KW-1185">Reference proteome</keyword>
<dbReference type="AlphaFoldDB" id="A0A9P8PES6"/>
<gene>
    <name evidence="1" type="ORF">OGATHE_003038</name>
</gene>
<protein>
    <submittedName>
        <fullName evidence="1">Uncharacterized protein</fullName>
    </submittedName>
</protein>
<organism evidence="1 2">
    <name type="scientific">Ogataea polymorpha</name>
    <dbReference type="NCBI Taxonomy" id="460523"/>
    <lineage>
        <taxon>Eukaryota</taxon>
        <taxon>Fungi</taxon>
        <taxon>Dikarya</taxon>
        <taxon>Ascomycota</taxon>
        <taxon>Saccharomycotina</taxon>
        <taxon>Pichiomycetes</taxon>
        <taxon>Pichiales</taxon>
        <taxon>Pichiaceae</taxon>
        <taxon>Ogataea</taxon>
    </lineage>
</organism>
<evidence type="ECO:0000313" key="1">
    <source>
        <dbReference type="EMBL" id="KAH3670225.1"/>
    </source>
</evidence>
<dbReference type="Proteomes" id="UP000788993">
    <property type="component" value="Unassembled WGS sequence"/>
</dbReference>
<proteinExistence type="predicted"/>